<evidence type="ECO:0000313" key="1">
    <source>
        <dbReference type="EMBL" id="EMC99295.1"/>
    </source>
</evidence>
<gene>
    <name evidence="1" type="ORF">BAUCODRAFT_398268</name>
</gene>
<name>M2NJH4_BAUPA</name>
<organism evidence="1 2">
    <name type="scientific">Baudoinia panamericana (strain UAMH 10762)</name>
    <name type="common">Angels' share fungus</name>
    <name type="synonym">Baudoinia compniacensis (strain UAMH 10762)</name>
    <dbReference type="NCBI Taxonomy" id="717646"/>
    <lineage>
        <taxon>Eukaryota</taxon>
        <taxon>Fungi</taxon>
        <taxon>Dikarya</taxon>
        <taxon>Ascomycota</taxon>
        <taxon>Pezizomycotina</taxon>
        <taxon>Dothideomycetes</taxon>
        <taxon>Dothideomycetidae</taxon>
        <taxon>Mycosphaerellales</taxon>
        <taxon>Teratosphaeriaceae</taxon>
        <taxon>Baudoinia</taxon>
    </lineage>
</organism>
<dbReference type="GeneID" id="19113896"/>
<dbReference type="HOGENOM" id="CLU_2483024_0_0_1"/>
<accession>M2NJH4</accession>
<dbReference type="Proteomes" id="UP000011761">
    <property type="component" value="Unassembled WGS sequence"/>
</dbReference>
<proteinExistence type="predicted"/>
<sequence>MLNHVPGAISYKNEKSMCQVKQGYRQILSSLFDRTNAQAISIVFLWLQDLEITACTPCVFRIAGACGLHRSNGRLSAVSRRGRHSES</sequence>
<dbReference type="EMBL" id="KB445552">
    <property type="protein sequence ID" value="EMC99295.1"/>
    <property type="molecule type" value="Genomic_DNA"/>
</dbReference>
<dbReference type="AlphaFoldDB" id="M2NJH4"/>
<evidence type="ECO:0000313" key="2">
    <source>
        <dbReference type="Proteomes" id="UP000011761"/>
    </source>
</evidence>
<dbReference type="RefSeq" id="XP_007674217.1">
    <property type="nucleotide sequence ID" value="XM_007676027.1"/>
</dbReference>
<dbReference type="KEGG" id="bcom:BAUCODRAFT_398268"/>
<protein>
    <submittedName>
        <fullName evidence="1">Uncharacterized protein</fullName>
    </submittedName>
</protein>
<keyword evidence="2" id="KW-1185">Reference proteome</keyword>
<reference evidence="1 2" key="1">
    <citation type="journal article" date="2012" name="PLoS Pathog.">
        <title>Diverse lifestyles and strategies of plant pathogenesis encoded in the genomes of eighteen Dothideomycetes fungi.</title>
        <authorList>
            <person name="Ohm R.A."/>
            <person name="Feau N."/>
            <person name="Henrissat B."/>
            <person name="Schoch C.L."/>
            <person name="Horwitz B.A."/>
            <person name="Barry K.W."/>
            <person name="Condon B.J."/>
            <person name="Copeland A.C."/>
            <person name="Dhillon B."/>
            <person name="Glaser F."/>
            <person name="Hesse C.N."/>
            <person name="Kosti I."/>
            <person name="LaButti K."/>
            <person name="Lindquist E.A."/>
            <person name="Lucas S."/>
            <person name="Salamov A.A."/>
            <person name="Bradshaw R.E."/>
            <person name="Ciuffetti L."/>
            <person name="Hamelin R.C."/>
            <person name="Kema G.H.J."/>
            <person name="Lawrence C."/>
            <person name="Scott J.A."/>
            <person name="Spatafora J.W."/>
            <person name="Turgeon B.G."/>
            <person name="de Wit P.J.G.M."/>
            <person name="Zhong S."/>
            <person name="Goodwin S.B."/>
            <person name="Grigoriev I.V."/>
        </authorList>
    </citation>
    <scope>NUCLEOTIDE SEQUENCE [LARGE SCALE GENOMIC DNA]</scope>
    <source>
        <strain evidence="1 2">UAMH 10762</strain>
    </source>
</reference>